<organism evidence="2 3">
    <name type="scientific">Entamoeba invadens IP1</name>
    <dbReference type="NCBI Taxonomy" id="370355"/>
    <lineage>
        <taxon>Eukaryota</taxon>
        <taxon>Amoebozoa</taxon>
        <taxon>Evosea</taxon>
        <taxon>Archamoebae</taxon>
        <taxon>Mastigamoebida</taxon>
        <taxon>Entamoebidae</taxon>
        <taxon>Entamoeba</taxon>
    </lineage>
</organism>
<dbReference type="AlphaFoldDB" id="A0A0A1U945"/>
<evidence type="ECO:0000313" key="2">
    <source>
        <dbReference type="EMBL" id="ELP91409.1"/>
    </source>
</evidence>
<evidence type="ECO:0000256" key="1">
    <source>
        <dbReference type="SAM" id="MobiDB-lite"/>
    </source>
</evidence>
<evidence type="ECO:0000313" key="3">
    <source>
        <dbReference type="Proteomes" id="UP000014680"/>
    </source>
</evidence>
<feature type="region of interest" description="Disordered" evidence="1">
    <location>
        <begin position="205"/>
        <end position="237"/>
    </location>
</feature>
<dbReference type="Proteomes" id="UP000014680">
    <property type="component" value="Unassembled WGS sequence"/>
</dbReference>
<dbReference type="OrthoDB" id="28646at2759"/>
<dbReference type="RefSeq" id="XP_004258180.1">
    <property type="nucleotide sequence ID" value="XM_004258132.1"/>
</dbReference>
<feature type="compositionally biased region" description="Low complexity" evidence="1">
    <location>
        <begin position="227"/>
        <end position="237"/>
    </location>
</feature>
<gene>
    <name evidence="2" type="ORF">EIN_155160</name>
</gene>
<keyword evidence="3" id="KW-1185">Reference proteome</keyword>
<dbReference type="VEuPathDB" id="AmoebaDB:EIN_155160"/>
<name>A0A0A1U945_ENTIV</name>
<dbReference type="GeneID" id="14890207"/>
<dbReference type="OMA" id="MITWISL"/>
<reference evidence="2 3" key="1">
    <citation type="submission" date="2012-10" db="EMBL/GenBank/DDBJ databases">
        <authorList>
            <person name="Zafar N."/>
            <person name="Inman J."/>
            <person name="Hall N."/>
            <person name="Lorenzi H."/>
            <person name="Caler E."/>
        </authorList>
    </citation>
    <scope>NUCLEOTIDE SEQUENCE [LARGE SCALE GENOMIC DNA]</scope>
    <source>
        <strain evidence="2 3">IP1</strain>
    </source>
</reference>
<accession>A0A0A1U945</accession>
<dbReference type="KEGG" id="eiv:EIN_155160"/>
<proteinExistence type="predicted"/>
<dbReference type="EMBL" id="KB206474">
    <property type="protein sequence ID" value="ELP91409.1"/>
    <property type="molecule type" value="Genomic_DNA"/>
</dbReference>
<protein>
    <recommendedName>
        <fullName evidence="4">WWE domain-containing protein</fullName>
    </recommendedName>
</protein>
<sequence length="464" mass="53135">MGKWQWWNDKEWVDYSEKVSDLITEEKKKDATLYRADVDKERYVSVDTLQNIYQTFHKDLPDDIKGVCALQHRKDDANKVRLVREVQDFPIFKESIFFYGEKEYNKSITRLTAEVNGAQIADDYTSADYIVLPYTAKFTENMSKIVDYCKASKKELYDTDWVDESVQNGFISNTTITQKWVDLVDEWKNDQATFVLKHGFDPLEQISEEPDSEKDEGSGSENDETSNSEGNGNGFFGVPPFVASPKPDVKIIPVKNNIYEGKLTYTTLKEEYVFQMYFDGDENDKVSGMITWISLHKCQTRFEGIRKDNTLNIKETKFLRGSSFSELGEYNLVVKSANIIEGSLAGDLTAKIKVTKVVPTKRCPVLDSMDFFKNTTKAKFEMQMNLSGEVTKDGNGYVFVVQRGDKEVRIPLKKDGEDIAINLCAAHDIIKECPNSEMYETEKGIEALLLEEENVKTTIQFNEN</sequence>
<evidence type="ECO:0008006" key="4">
    <source>
        <dbReference type="Google" id="ProtNLM"/>
    </source>
</evidence>